<dbReference type="RefSeq" id="WP_224193125.1">
    <property type="nucleotide sequence ID" value="NZ_JAIRAU010000027.1"/>
</dbReference>
<keyword evidence="2" id="KW-1185">Reference proteome</keyword>
<evidence type="ECO:0008006" key="3">
    <source>
        <dbReference type="Google" id="ProtNLM"/>
    </source>
</evidence>
<comment type="caution">
    <text evidence="1">The sequence shown here is derived from an EMBL/GenBank/DDBJ whole genome shotgun (WGS) entry which is preliminary data.</text>
</comment>
<sequence>MSISIFSRSILALGLGLLATGCIENPAAEACGLGCPAEGIAEGNASITGVASVDSFFAAVVRFDKAALEVKAGVDAELRAIAVSLGLDAGASAAEIRAELTSKFGEAIEGGLKVTYAPPRCTVDAKVAIDATAKCDAEVDPGMVAVECKGTCTVDASASASCDASATVVCKGTAPELKCDGSCTGTCELGGSLQCNGTCNGTCNGDCSVTGPDGSCAGECMGECEGTCELKAGAECDGKCQGSCEYKPADGQCEAGAEVRCEASAEASASCDGSCDGEVVPPKAKAECEASVEAEAKMQAQCTPPSLEILWQWRGDFADADARAEFKAWVEGFRGRYASLLAASARAKLVLEAGAGIGDAAVDLVPAMEAAITAKGELLAAIRLSCAVTEIDSVGALIQSGTGALSGSVTAVGEISAALAGG</sequence>
<dbReference type="EMBL" id="JAIRAU010000027">
    <property type="protein sequence ID" value="MBZ5711360.1"/>
    <property type="molecule type" value="Genomic_DNA"/>
</dbReference>
<proteinExistence type="predicted"/>
<accession>A0ABS7TT03</accession>
<gene>
    <name evidence="1" type="ORF">K7C98_19125</name>
</gene>
<organism evidence="1 2">
    <name type="scientific">Nannocystis pusilla</name>
    <dbReference type="NCBI Taxonomy" id="889268"/>
    <lineage>
        <taxon>Bacteria</taxon>
        <taxon>Pseudomonadati</taxon>
        <taxon>Myxococcota</taxon>
        <taxon>Polyangia</taxon>
        <taxon>Nannocystales</taxon>
        <taxon>Nannocystaceae</taxon>
        <taxon>Nannocystis</taxon>
    </lineage>
</organism>
<evidence type="ECO:0000313" key="2">
    <source>
        <dbReference type="Proteomes" id="UP001139031"/>
    </source>
</evidence>
<reference evidence="1" key="1">
    <citation type="submission" date="2021-08" db="EMBL/GenBank/DDBJ databases">
        <authorList>
            <person name="Stevens D.C."/>
        </authorList>
    </citation>
    <scope>NUCLEOTIDE SEQUENCE</scope>
    <source>
        <strain evidence="1">DSM 53165</strain>
    </source>
</reference>
<protein>
    <recommendedName>
        <fullName evidence="3">Keratin associated protein</fullName>
    </recommendedName>
</protein>
<name>A0ABS7TT03_9BACT</name>
<dbReference type="Proteomes" id="UP001139031">
    <property type="component" value="Unassembled WGS sequence"/>
</dbReference>
<evidence type="ECO:0000313" key="1">
    <source>
        <dbReference type="EMBL" id="MBZ5711360.1"/>
    </source>
</evidence>